<dbReference type="Pfam" id="PF01208">
    <property type="entry name" value="URO-D"/>
    <property type="match status" value="1"/>
</dbReference>
<keyword evidence="3" id="KW-1185">Reference proteome</keyword>
<name>A0ABR7FKQ7_9FIRM</name>
<dbReference type="Gene3D" id="3.20.20.210">
    <property type="match status" value="1"/>
</dbReference>
<dbReference type="Proteomes" id="UP000654573">
    <property type="component" value="Unassembled WGS sequence"/>
</dbReference>
<evidence type="ECO:0000259" key="1">
    <source>
        <dbReference type="Pfam" id="PF01208"/>
    </source>
</evidence>
<dbReference type="PANTHER" id="PTHR47099:SF1">
    <property type="entry name" value="METHYLCOBAMIDE:COM METHYLTRANSFERASE MTBA"/>
    <property type="match status" value="1"/>
</dbReference>
<evidence type="ECO:0000313" key="3">
    <source>
        <dbReference type="Proteomes" id="UP000654573"/>
    </source>
</evidence>
<comment type="caution">
    <text evidence="2">The sequence shown here is derived from an EMBL/GenBank/DDBJ whole genome shotgun (WGS) entry which is preliminary data.</text>
</comment>
<dbReference type="InterPro" id="IPR000257">
    <property type="entry name" value="Uroporphyrinogen_deCOase"/>
</dbReference>
<gene>
    <name evidence="2" type="ORF">H8S76_24725</name>
</gene>
<evidence type="ECO:0000313" key="2">
    <source>
        <dbReference type="EMBL" id="MBC5675438.1"/>
    </source>
</evidence>
<dbReference type="InterPro" id="IPR052024">
    <property type="entry name" value="Methanogen_methyltrans"/>
</dbReference>
<protein>
    <recommendedName>
        <fullName evidence="1">Uroporphyrinogen decarboxylase (URO-D) domain-containing protein</fullName>
    </recommendedName>
</protein>
<sequence>MNKETEKLYKEREKRYNDAIALKETDRVPVMSPEGVLPLVLNGATNKDAFYNHQKAIQASVNFFKTHPIIDAAIPQALYSGKSNELAQTIMIDWPGRPGTKVPDFSNHQVQEFEFMTENEYPEILKDYTGFMFRKYFPKAFPGLKGFSCFDINPAFMQGTIPLAPLFAPEAVETYKTLIKMAEEERKVATGNEQLAQEIIELGFPISMDGGGEVPFDIIGDFFRGTLATLTDQIDYEDELEELCYLFADMQIASFQYYKDAGLTVRKCCFPMHKGMDGFMSAKQYEKLYWKPFKKVINALVDMNVVPYLYTEGKYNTRLEQLTDLPKGKCMIHFEIVDMKNAKKTLGSNSCIVGNFPAALLLNGSKEQVVDKVKELLDICAPGGGYIFDFDGSADIGKPENVEAMYEAVEKYGKY</sequence>
<dbReference type="RefSeq" id="WP_118594109.1">
    <property type="nucleotide sequence ID" value="NZ_JACOOU010000016.1"/>
</dbReference>
<feature type="domain" description="Uroporphyrinogen decarboxylase (URO-D)" evidence="1">
    <location>
        <begin position="215"/>
        <end position="412"/>
    </location>
</feature>
<dbReference type="PANTHER" id="PTHR47099">
    <property type="entry name" value="METHYLCOBAMIDE:COM METHYLTRANSFERASE MTBA"/>
    <property type="match status" value="1"/>
</dbReference>
<accession>A0ABR7FKQ7</accession>
<dbReference type="EMBL" id="JACOOU010000016">
    <property type="protein sequence ID" value="MBC5675438.1"/>
    <property type="molecule type" value="Genomic_DNA"/>
</dbReference>
<reference evidence="2 3" key="1">
    <citation type="submission" date="2020-08" db="EMBL/GenBank/DDBJ databases">
        <title>Genome public.</title>
        <authorList>
            <person name="Liu C."/>
            <person name="Sun Q."/>
        </authorList>
    </citation>
    <scope>NUCLEOTIDE SEQUENCE [LARGE SCALE GENOMIC DNA]</scope>
    <source>
        <strain evidence="2 3">NSJ-34</strain>
    </source>
</reference>
<dbReference type="InterPro" id="IPR038071">
    <property type="entry name" value="UROD/MetE-like_sf"/>
</dbReference>
<dbReference type="SUPFAM" id="SSF51726">
    <property type="entry name" value="UROD/MetE-like"/>
    <property type="match status" value="1"/>
</dbReference>
<proteinExistence type="predicted"/>
<organism evidence="2 3">
    <name type="scientific">Blautia celeris</name>
    <dbReference type="NCBI Taxonomy" id="2763026"/>
    <lineage>
        <taxon>Bacteria</taxon>
        <taxon>Bacillati</taxon>
        <taxon>Bacillota</taxon>
        <taxon>Clostridia</taxon>
        <taxon>Lachnospirales</taxon>
        <taxon>Lachnospiraceae</taxon>
        <taxon>Blautia</taxon>
    </lineage>
</organism>